<dbReference type="Proteomes" id="UP001056778">
    <property type="component" value="Chromosome 8"/>
</dbReference>
<organism evidence="1 2">
    <name type="scientific">Holotrichia oblita</name>
    <name type="common">Chafer beetle</name>
    <dbReference type="NCBI Taxonomy" id="644536"/>
    <lineage>
        <taxon>Eukaryota</taxon>
        <taxon>Metazoa</taxon>
        <taxon>Ecdysozoa</taxon>
        <taxon>Arthropoda</taxon>
        <taxon>Hexapoda</taxon>
        <taxon>Insecta</taxon>
        <taxon>Pterygota</taxon>
        <taxon>Neoptera</taxon>
        <taxon>Endopterygota</taxon>
        <taxon>Coleoptera</taxon>
        <taxon>Polyphaga</taxon>
        <taxon>Scarabaeiformia</taxon>
        <taxon>Scarabaeidae</taxon>
        <taxon>Melolonthinae</taxon>
        <taxon>Holotrichia</taxon>
    </lineage>
</organism>
<evidence type="ECO:0000313" key="1">
    <source>
        <dbReference type="EMBL" id="KAI4457040.1"/>
    </source>
</evidence>
<gene>
    <name evidence="1" type="ORF">MML48_8g00015377</name>
</gene>
<evidence type="ECO:0000313" key="2">
    <source>
        <dbReference type="Proteomes" id="UP001056778"/>
    </source>
</evidence>
<proteinExistence type="predicted"/>
<accession>A0ACB9SV82</accession>
<comment type="caution">
    <text evidence="1">The sequence shown here is derived from an EMBL/GenBank/DDBJ whole genome shotgun (WGS) entry which is preliminary data.</text>
</comment>
<reference evidence="1" key="1">
    <citation type="submission" date="2022-04" db="EMBL/GenBank/DDBJ databases">
        <title>Chromosome-scale genome assembly of Holotrichia oblita Faldermann.</title>
        <authorList>
            <person name="Rongchong L."/>
        </authorList>
    </citation>
    <scope>NUCLEOTIDE SEQUENCE</scope>
    <source>
        <strain evidence="1">81SQS9</strain>
    </source>
</reference>
<name>A0ACB9SV82_HOLOL</name>
<protein>
    <submittedName>
        <fullName evidence="1">Pksb</fullName>
    </submittedName>
</protein>
<keyword evidence="2" id="KW-1185">Reference proteome</keyword>
<dbReference type="EMBL" id="CM043022">
    <property type="protein sequence ID" value="KAI4457040.1"/>
    <property type="molecule type" value="Genomic_DNA"/>
</dbReference>
<sequence>MAKFSRIFTAIVGVIGFLLFAIFEILRGFLLLFVPASYEPVKGVAGEIVLVTGAGSGLGRQLAIRLAKKQARVVIWDINVKGLEETHKMIKDVGGIVHSYKCDLTNREEIYQVAEKVKKDVGDVTILVNNAGVVSGYFVLDTPDHLIQRTFDVNSLALFWVSLHHDFKRNLINLHTTFYYFSQTAKAFMPKMVELNRGHVVTIASMAGHMACPKLCDYSASKYAAYGFDEGLRLDLQAKGITGIKTTVICPMFIAQTGMFDDVVTRSRRLTLDEVADRTILGILREDIVVMIPASMRVTFWLKWLVPWSVVSKLMIGLVPDAVPKPGSHMKY</sequence>